<protein>
    <recommendedName>
        <fullName evidence="6">LuxR family transcriptional regulator</fullName>
    </recommendedName>
</protein>
<feature type="transmembrane region" description="Helical" evidence="2">
    <location>
        <begin position="98"/>
        <end position="119"/>
    </location>
</feature>
<sequence length="133" mass="13425">MLRRLALTTLALTLFTGSLLSVATAANAANPAALQGHVAATTPTPSASPSNPSGPSTATPTNPAPSSVAPTTPNPASSGPANPGTGESQPQEQTRTDATPWILAAVAAIIVIALIIWAVRGRGRNEEVRDEQL</sequence>
<feature type="region of interest" description="Disordered" evidence="1">
    <location>
        <begin position="36"/>
        <end position="97"/>
    </location>
</feature>
<gene>
    <name evidence="4" type="ORF">KSW38_22280</name>
</gene>
<proteinExistence type="predicted"/>
<keyword evidence="2" id="KW-0812">Transmembrane</keyword>
<evidence type="ECO:0000313" key="4">
    <source>
        <dbReference type="EMBL" id="MBU8869026.1"/>
    </source>
</evidence>
<feature type="compositionally biased region" description="Low complexity" evidence="1">
    <location>
        <begin position="36"/>
        <end position="78"/>
    </location>
</feature>
<comment type="caution">
    <text evidence="4">The sequence shown here is derived from an EMBL/GenBank/DDBJ whole genome shotgun (WGS) entry which is preliminary data.</text>
</comment>
<dbReference type="RefSeq" id="WP_216927279.1">
    <property type="nucleotide sequence ID" value="NZ_JAHOPC010000022.1"/>
</dbReference>
<keyword evidence="5" id="KW-1185">Reference proteome</keyword>
<dbReference type="Proteomes" id="UP000824166">
    <property type="component" value="Unassembled WGS sequence"/>
</dbReference>
<feature type="compositionally biased region" description="Polar residues" evidence="1">
    <location>
        <begin position="85"/>
        <end position="97"/>
    </location>
</feature>
<keyword evidence="3" id="KW-0732">Signal</keyword>
<reference evidence="4 5" key="1">
    <citation type="submission" date="2021-06" db="EMBL/GenBank/DDBJ databases">
        <authorList>
            <person name="Jeong J.W."/>
        </authorList>
    </citation>
    <scope>NUCLEOTIDE SEQUENCE [LARGE SCALE GENOMIC DNA]</scope>
    <source>
        <strain evidence="4 5">MMS21-TAE1-1</strain>
    </source>
</reference>
<evidence type="ECO:0000256" key="3">
    <source>
        <dbReference type="SAM" id="SignalP"/>
    </source>
</evidence>
<accession>A0ABS6IBC2</accession>
<evidence type="ECO:0000313" key="5">
    <source>
        <dbReference type="Proteomes" id="UP000824166"/>
    </source>
</evidence>
<feature type="signal peptide" evidence="3">
    <location>
        <begin position="1"/>
        <end position="28"/>
    </location>
</feature>
<evidence type="ECO:0008006" key="6">
    <source>
        <dbReference type="Google" id="ProtNLM"/>
    </source>
</evidence>
<evidence type="ECO:0000256" key="2">
    <source>
        <dbReference type="SAM" id="Phobius"/>
    </source>
</evidence>
<keyword evidence="2" id="KW-0472">Membrane</keyword>
<evidence type="ECO:0000256" key="1">
    <source>
        <dbReference type="SAM" id="MobiDB-lite"/>
    </source>
</evidence>
<feature type="chain" id="PRO_5045324569" description="LuxR family transcriptional regulator" evidence="3">
    <location>
        <begin position="29"/>
        <end position="133"/>
    </location>
</feature>
<dbReference type="EMBL" id="JAHOPC010000022">
    <property type="protein sequence ID" value="MBU8869026.1"/>
    <property type="molecule type" value="Genomic_DNA"/>
</dbReference>
<keyword evidence="2" id="KW-1133">Transmembrane helix</keyword>
<name>A0ABS6IBC2_9MICC</name>
<organism evidence="4 5">
    <name type="scientific">Paenarthrobacter aromaticivorans</name>
    <dbReference type="NCBI Taxonomy" id="2849150"/>
    <lineage>
        <taxon>Bacteria</taxon>
        <taxon>Bacillati</taxon>
        <taxon>Actinomycetota</taxon>
        <taxon>Actinomycetes</taxon>
        <taxon>Micrococcales</taxon>
        <taxon>Micrococcaceae</taxon>
        <taxon>Paenarthrobacter</taxon>
    </lineage>
</organism>